<dbReference type="OrthoDB" id="187617at2759"/>
<feature type="region of interest" description="Disordered" evidence="7">
    <location>
        <begin position="182"/>
        <end position="268"/>
    </location>
</feature>
<dbReference type="SMART" id="SM00441">
    <property type="entry name" value="FF"/>
    <property type="match status" value="3"/>
</dbReference>
<evidence type="ECO:0000313" key="11">
    <source>
        <dbReference type="Proteomes" id="UP000749646"/>
    </source>
</evidence>
<keyword evidence="11" id="KW-1185">Reference proteome</keyword>
<dbReference type="SUPFAM" id="SSF81698">
    <property type="entry name" value="FF domain"/>
    <property type="match status" value="3"/>
</dbReference>
<protein>
    <submittedName>
        <fullName evidence="10">PRP40 pre-mRNA processing factor 40</fullName>
    </submittedName>
</protein>
<evidence type="ECO:0000256" key="5">
    <source>
        <dbReference type="ARBA" id="ARBA00023242"/>
    </source>
</evidence>
<name>A0A9P6M0A0_9FUNG</name>
<keyword evidence="6" id="KW-0175">Coiled coil</keyword>
<feature type="compositionally biased region" description="Low complexity" evidence="7">
    <location>
        <begin position="120"/>
        <end position="145"/>
    </location>
</feature>
<dbReference type="GO" id="GO:0005685">
    <property type="term" value="C:U1 snRNP"/>
    <property type="evidence" value="ECO:0007669"/>
    <property type="project" value="TreeGrafter"/>
</dbReference>
<keyword evidence="5" id="KW-0539">Nucleus</keyword>
<dbReference type="PANTHER" id="PTHR11864:SF0">
    <property type="entry name" value="PRP40 PRE-MRNA PROCESSING FACTOR 40 HOMOLOG A (YEAST)"/>
    <property type="match status" value="1"/>
</dbReference>
<dbReference type="InterPro" id="IPR002713">
    <property type="entry name" value="FF_domain"/>
</dbReference>
<dbReference type="AlphaFoldDB" id="A0A9P6M0A0"/>
<evidence type="ECO:0000256" key="7">
    <source>
        <dbReference type="SAM" id="MobiDB-lite"/>
    </source>
</evidence>
<feature type="coiled-coil region" evidence="6">
    <location>
        <begin position="416"/>
        <end position="462"/>
    </location>
</feature>
<dbReference type="SUPFAM" id="SSF51045">
    <property type="entry name" value="WW domain"/>
    <property type="match status" value="2"/>
</dbReference>
<keyword evidence="4" id="KW-0508">mRNA splicing</keyword>
<dbReference type="InterPro" id="IPR001202">
    <property type="entry name" value="WW_dom"/>
</dbReference>
<dbReference type="Gene3D" id="2.20.70.10">
    <property type="match status" value="2"/>
</dbReference>
<dbReference type="Pfam" id="PF01846">
    <property type="entry name" value="FF"/>
    <property type="match status" value="2"/>
</dbReference>
<proteinExistence type="predicted"/>
<evidence type="ECO:0000259" key="9">
    <source>
        <dbReference type="PROSITE" id="PS51676"/>
    </source>
</evidence>
<gene>
    <name evidence="10" type="primary">PRPF40A</name>
    <name evidence="10" type="ORF">BGZ65_002704</name>
</gene>
<organism evidence="10 11">
    <name type="scientific">Modicella reniformis</name>
    <dbReference type="NCBI Taxonomy" id="1440133"/>
    <lineage>
        <taxon>Eukaryota</taxon>
        <taxon>Fungi</taxon>
        <taxon>Fungi incertae sedis</taxon>
        <taxon>Mucoromycota</taxon>
        <taxon>Mortierellomycotina</taxon>
        <taxon>Mortierellomycetes</taxon>
        <taxon>Mortierellales</taxon>
        <taxon>Mortierellaceae</taxon>
        <taxon>Modicella</taxon>
    </lineage>
</organism>
<dbReference type="CDD" id="cd00201">
    <property type="entry name" value="WW"/>
    <property type="match status" value="2"/>
</dbReference>
<dbReference type="InterPro" id="IPR036020">
    <property type="entry name" value="WW_dom_sf"/>
</dbReference>
<keyword evidence="3" id="KW-0677">Repeat</keyword>
<dbReference type="EMBL" id="JAAAHW010006684">
    <property type="protein sequence ID" value="KAF9956449.1"/>
    <property type="molecule type" value="Genomic_DNA"/>
</dbReference>
<feature type="domain" description="WW" evidence="8">
    <location>
        <begin position="13"/>
        <end position="40"/>
    </location>
</feature>
<dbReference type="GO" id="GO:0071004">
    <property type="term" value="C:U2-type prespliceosome"/>
    <property type="evidence" value="ECO:0007669"/>
    <property type="project" value="TreeGrafter"/>
</dbReference>
<dbReference type="InterPro" id="IPR036517">
    <property type="entry name" value="FF_domain_sf"/>
</dbReference>
<dbReference type="GO" id="GO:0045292">
    <property type="term" value="P:mRNA cis splicing, via spliceosome"/>
    <property type="evidence" value="ECO:0007669"/>
    <property type="project" value="InterPro"/>
</dbReference>
<dbReference type="FunFam" id="1.10.10.440:FF:000013">
    <property type="entry name" value="pre-mRNA-processing protein 40A isoform X1"/>
    <property type="match status" value="1"/>
</dbReference>
<evidence type="ECO:0000259" key="8">
    <source>
        <dbReference type="PROSITE" id="PS50020"/>
    </source>
</evidence>
<reference evidence="10" key="1">
    <citation type="journal article" date="2020" name="Fungal Divers.">
        <title>Resolving the Mortierellaceae phylogeny through synthesis of multi-gene phylogenetics and phylogenomics.</title>
        <authorList>
            <person name="Vandepol N."/>
            <person name="Liber J."/>
            <person name="Desiro A."/>
            <person name="Na H."/>
            <person name="Kennedy M."/>
            <person name="Barry K."/>
            <person name="Grigoriev I.V."/>
            <person name="Miller A.N."/>
            <person name="O'Donnell K."/>
            <person name="Stajich J.E."/>
            <person name="Bonito G."/>
        </authorList>
    </citation>
    <scope>NUCLEOTIDE SEQUENCE</scope>
    <source>
        <strain evidence="10">MES-2147</strain>
    </source>
</reference>
<feature type="region of interest" description="Disordered" evidence="7">
    <location>
        <begin position="120"/>
        <end position="158"/>
    </location>
</feature>
<feature type="domain" description="FF" evidence="9">
    <location>
        <begin position="443"/>
        <end position="505"/>
    </location>
</feature>
<dbReference type="SMART" id="SM00456">
    <property type="entry name" value="WW"/>
    <property type="match status" value="2"/>
</dbReference>
<dbReference type="Proteomes" id="UP000749646">
    <property type="component" value="Unassembled WGS sequence"/>
</dbReference>
<feature type="domain" description="FF" evidence="9">
    <location>
        <begin position="267"/>
        <end position="321"/>
    </location>
</feature>
<sequence length="522" mass="59788">MADPQANASKNLWVEYTHQDGRKYYYHTASKQTVWQKPDELKTSKEIALENSPWKEYTTPEGKKYYHSATSKETVWTVPEDYKVLLDQLAEEAKAKETGSTAAAGAAAGSATTASAISATSATSATSPVKPMTSTSSSVVSTPSPLRHQAIPPTGGIHVQIPTSVPAVPVPVPASVPIQVPVQQQQPSQLAHNPPPQQLTSIPGSEPLRTNPPTFIPPPNPPSRPPFSHQQGSRPPRFQQSFVPSENSRNHNRDRNNVDEAPEFSTKEQAEEAFKNLLRETGVTSTWTWEQTMRAVVSNPMYRALKTVAERKSAFQDYVDERRIQERQEERARQQRLKQEFLDLLKKRNDKVTHAKKEEARQRRKNGMAALGSLLQSMENEITLMTRWTEARELLQNHKEFQASDTIQALNKMDQLSVYEDHVKHLEREYDQKRARDRVLRKRTERKRREEFKELLTEMRKKGQLNAKTLWMQIQPLMKEDPRYQDMLGQPGSTPMELFWDMIEDLDEKLYQDRKMIQDLLK</sequence>
<dbReference type="PANTHER" id="PTHR11864">
    <property type="entry name" value="PRE-MRNA-PROCESSING PROTEIN PRP40"/>
    <property type="match status" value="1"/>
</dbReference>
<evidence type="ECO:0000313" key="10">
    <source>
        <dbReference type="EMBL" id="KAF9956449.1"/>
    </source>
</evidence>
<evidence type="ECO:0000256" key="1">
    <source>
        <dbReference type="ARBA" id="ARBA00004123"/>
    </source>
</evidence>
<evidence type="ECO:0000256" key="3">
    <source>
        <dbReference type="ARBA" id="ARBA00022737"/>
    </source>
</evidence>
<keyword evidence="2" id="KW-0507">mRNA processing</keyword>
<dbReference type="Pfam" id="PF00397">
    <property type="entry name" value="WW"/>
    <property type="match status" value="1"/>
</dbReference>
<dbReference type="PROSITE" id="PS50020">
    <property type="entry name" value="WW_DOMAIN_2"/>
    <property type="match status" value="2"/>
</dbReference>
<feature type="domain" description="FF" evidence="9">
    <location>
        <begin position="356"/>
        <end position="425"/>
    </location>
</feature>
<feature type="domain" description="WW" evidence="8">
    <location>
        <begin position="52"/>
        <end position="81"/>
    </location>
</feature>
<feature type="compositionally biased region" description="Polar residues" evidence="7">
    <location>
        <begin position="229"/>
        <end position="247"/>
    </location>
</feature>
<feature type="non-terminal residue" evidence="10">
    <location>
        <position position="1"/>
    </location>
</feature>
<comment type="subcellular location">
    <subcellularLocation>
        <location evidence="1">Nucleus</location>
    </subcellularLocation>
</comment>
<comment type="caution">
    <text evidence="10">The sequence shown here is derived from an EMBL/GenBank/DDBJ whole genome shotgun (WGS) entry which is preliminary data.</text>
</comment>
<accession>A0A9P6M0A0</accession>
<feature type="compositionally biased region" description="Pro residues" evidence="7">
    <location>
        <begin position="214"/>
        <end position="225"/>
    </location>
</feature>
<dbReference type="InterPro" id="IPR039726">
    <property type="entry name" value="Prp40-like"/>
</dbReference>
<dbReference type="Gene3D" id="1.10.10.440">
    <property type="entry name" value="FF domain"/>
    <property type="match status" value="3"/>
</dbReference>
<feature type="compositionally biased region" description="Basic and acidic residues" evidence="7">
    <location>
        <begin position="248"/>
        <end position="258"/>
    </location>
</feature>
<evidence type="ECO:0000256" key="2">
    <source>
        <dbReference type="ARBA" id="ARBA00022664"/>
    </source>
</evidence>
<dbReference type="GO" id="GO:0003723">
    <property type="term" value="F:RNA binding"/>
    <property type="evidence" value="ECO:0007669"/>
    <property type="project" value="TreeGrafter"/>
</dbReference>
<dbReference type="PROSITE" id="PS51676">
    <property type="entry name" value="FF"/>
    <property type="match status" value="3"/>
</dbReference>
<evidence type="ECO:0000256" key="6">
    <source>
        <dbReference type="SAM" id="Coils"/>
    </source>
</evidence>
<evidence type="ECO:0000256" key="4">
    <source>
        <dbReference type="ARBA" id="ARBA00023187"/>
    </source>
</evidence>